<feature type="compositionally biased region" description="Acidic residues" evidence="1">
    <location>
        <begin position="340"/>
        <end position="353"/>
    </location>
</feature>
<feature type="compositionally biased region" description="Low complexity" evidence="1">
    <location>
        <begin position="749"/>
        <end position="761"/>
    </location>
</feature>
<comment type="caution">
    <text evidence="2">The sequence shown here is derived from an EMBL/GenBank/DDBJ whole genome shotgun (WGS) entry which is preliminary data.</text>
</comment>
<feature type="region of interest" description="Disordered" evidence="1">
    <location>
        <begin position="399"/>
        <end position="826"/>
    </location>
</feature>
<feature type="compositionally biased region" description="Acidic residues" evidence="1">
    <location>
        <begin position="811"/>
        <end position="822"/>
    </location>
</feature>
<feature type="compositionally biased region" description="Basic and acidic residues" evidence="1">
    <location>
        <begin position="657"/>
        <end position="668"/>
    </location>
</feature>
<feature type="compositionally biased region" description="Pro residues" evidence="1">
    <location>
        <begin position="317"/>
        <end position="326"/>
    </location>
</feature>
<feature type="compositionally biased region" description="Basic and acidic residues" evidence="1">
    <location>
        <begin position="21"/>
        <end position="38"/>
    </location>
</feature>
<feature type="region of interest" description="Disordered" evidence="1">
    <location>
        <begin position="1"/>
        <end position="366"/>
    </location>
</feature>
<feature type="compositionally biased region" description="Acidic residues" evidence="1">
    <location>
        <begin position="734"/>
        <end position="744"/>
    </location>
</feature>
<feature type="compositionally biased region" description="Low complexity" evidence="1">
    <location>
        <begin position="146"/>
        <end position="158"/>
    </location>
</feature>
<dbReference type="GeneID" id="72008505"/>
<feature type="compositionally biased region" description="Low complexity" evidence="1">
    <location>
        <begin position="773"/>
        <end position="788"/>
    </location>
</feature>
<dbReference type="RefSeq" id="XP_047776197.1">
    <property type="nucleotide sequence ID" value="XM_047927773.1"/>
</dbReference>
<feature type="compositionally biased region" description="Basic residues" evidence="1">
    <location>
        <begin position="694"/>
        <end position="708"/>
    </location>
</feature>
<feature type="compositionally biased region" description="Acidic residues" evidence="1">
    <location>
        <begin position="503"/>
        <end position="520"/>
    </location>
</feature>
<feature type="compositionally biased region" description="Low complexity" evidence="1">
    <location>
        <begin position="199"/>
        <end position="209"/>
    </location>
</feature>
<accession>A0ABQ8K9J3</accession>
<evidence type="ECO:0000256" key="1">
    <source>
        <dbReference type="SAM" id="MobiDB-lite"/>
    </source>
</evidence>
<reference evidence="2 3" key="1">
    <citation type="journal article" date="2021" name="Environ. Microbiol.">
        <title>Gene family expansions and transcriptome signatures uncover fungal adaptations to wood decay.</title>
        <authorList>
            <person name="Hage H."/>
            <person name="Miyauchi S."/>
            <person name="Viragh M."/>
            <person name="Drula E."/>
            <person name="Min B."/>
            <person name="Chaduli D."/>
            <person name="Navarro D."/>
            <person name="Favel A."/>
            <person name="Norest M."/>
            <person name="Lesage-Meessen L."/>
            <person name="Balint B."/>
            <person name="Merenyi Z."/>
            <person name="de Eugenio L."/>
            <person name="Morin E."/>
            <person name="Martinez A.T."/>
            <person name="Baldrian P."/>
            <person name="Stursova M."/>
            <person name="Martinez M.J."/>
            <person name="Novotny C."/>
            <person name="Magnuson J.K."/>
            <person name="Spatafora J.W."/>
            <person name="Maurice S."/>
            <person name="Pangilinan J."/>
            <person name="Andreopoulos W."/>
            <person name="LaButti K."/>
            <person name="Hundley H."/>
            <person name="Na H."/>
            <person name="Kuo A."/>
            <person name="Barry K."/>
            <person name="Lipzen A."/>
            <person name="Henrissat B."/>
            <person name="Riley R."/>
            <person name="Ahrendt S."/>
            <person name="Nagy L.G."/>
            <person name="Grigoriev I.V."/>
            <person name="Martin F."/>
            <person name="Rosso M.N."/>
        </authorList>
    </citation>
    <scope>NUCLEOTIDE SEQUENCE [LARGE SCALE GENOMIC DNA]</scope>
    <source>
        <strain evidence="2 3">CIRM-BRFM 1785</strain>
    </source>
</reference>
<feature type="compositionally biased region" description="Basic and acidic residues" evidence="1">
    <location>
        <begin position="619"/>
        <end position="636"/>
    </location>
</feature>
<proteinExistence type="predicted"/>
<feature type="compositionally biased region" description="Basic residues" evidence="1">
    <location>
        <begin position="552"/>
        <end position="563"/>
    </location>
</feature>
<keyword evidence="3" id="KW-1185">Reference proteome</keyword>
<feature type="compositionally biased region" description="Basic and acidic residues" evidence="1">
    <location>
        <begin position="457"/>
        <end position="474"/>
    </location>
</feature>
<name>A0ABQ8K9J3_9APHY</name>
<dbReference type="EMBL" id="JADCUA010000018">
    <property type="protein sequence ID" value="KAH9833457.1"/>
    <property type="molecule type" value="Genomic_DNA"/>
</dbReference>
<sequence length="850" mass="91540">MRARRRPALQDKTPGNTPQSHHSDASKAKEALFNEPRKPLGALPIAPEVVPRIADENGTPLSVPPSPHPHHVRRVPQPPPEPLEEESGSELSAPPTPTPSRIRRPGTRPSEMPRYSSDFRSDAARHSNMLSAAMLPVPAGSEREPLSYGASSDSSAGPSPSPVKTMNWPLSNRRPLPPPTFRPLVEAAPSPLPTKHARLSSSSRPSGGFLPPPPPPPVFAFEHRTPSFVPPTPKPKHVKTLLRPANDEDGILASPTPIKSGFGPLLMQSTPAPLRKRRPRLPLNGLSMRAPQREAAPVAASSKAKGKQRAREESLPPSSPPPPSPGDPGAVPFAVREDLMAELEDDEPLESEDKENMGAGGSVALGSAFDVVPLQKERSRSSEDDPFGFIAAERKLKAIRKDKDKGKAPASSSRPPLGIVVVSRPTPSPTPGPSTAVAEPLQLPTPDGGSEADSNPGDDRFAGIDSPRLGHDFPEAELPDPAASDPLIQPAYDSNSDVLSYADPDEVYVREEDEDEEEDKENAAPPPAPAEPSVQGDDESATGSPEADPTRTPHKPKSARKRSPMLTPDFEHESSEVGEGTPSRSMGPAELLDLTRSVPARRPQARAAAEDIMDEDEARDERDEEKRASESEREEPTPVAKPATRKRRRGKEDEEDPIKAAKNLEKLLPKRPAKRAKPASDDESESESSDPPAKRARGRGRGRARGRGRGATGRGRGRGRGKARAEEAASGEEGGAESDSEGEEDAKPRSGTGRGSSARGRGSSRGRGRARGRGASTSSRPPSSSTRVTRSRSQKPSSKPDSKGKKRARDEDEEIDIEEDEERAQSRQARIEYFRKLDEYSLEKEDVYVI</sequence>
<evidence type="ECO:0000313" key="2">
    <source>
        <dbReference type="EMBL" id="KAH9833457.1"/>
    </source>
</evidence>
<evidence type="ECO:0000313" key="3">
    <source>
        <dbReference type="Proteomes" id="UP000814176"/>
    </source>
</evidence>
<gene>
    <name evidence="2" type="ORF">C8Q71DRAFT_860250</name>
</gene>
<protein>
    <submittedName>
        <fullName evidence="2">Uncharacterized protein</fullName>
    </submittedName>
</protein>
<feature type="compositionally biased region" description="Basic residues" evidence="1">
    <location>
        <begin position="762"/>
        <end position="772"/>
    </location>
</feature>
<dbReference type="Proteomes" id="UP000814176">
    <property type="component" value="Unassembled WGS sequence"/>
</dbReference>
<organism evidence="2 3">
    <name type="scientific">Rhodofomes roseus</name>
    <dbReference type="NCBI Taxonomy" id="34475"/>
    <lineage>
        <taxon>Eukaryota</taxon>
        <taxon>Fungi</taxon>
        <taxon>Dikarya</taxon>
        <taxon>Basidiomycota</taxon>
        <taxon>Agaricomycotina</taxon>
        <taxon>Agaricomycetes</taxon>
        <taxon>Polyporales</taxon>
        <taxon>Rhodofomes</taxon>
    </lineage>
</organism>